<dbReference type="Proteomes" id="UP000027632">
    <property type="component" value="Unassembled WGS sequence"/>
</dbReference>
<sequence length="93" mass="9616">MNLLRPVAAGTALLAATALALVPAAEASAHPLGNFTVNRYDGLVAAPGELRVHHVEDLAEIPATQAAPGLARLGRDAWARERCAAAARDGEVR</sequence>
<protein>
    <recommendedName>
        <fullName evidence="4">Nickel transporter</fullName>
    </recommendedName>
</protein>
<accession>A0ABR4T6N8</accession>
<evidence type="ECO:0008006" key="4">
    <source>
        <dbReference type="Google" id="ProtNLM"/>
    </source>
</evidence>
<organism evidence="2 3">
    <name type="scientific">Streptomyces griseorubens</name>
    <dbReference type="NCBI Taxonomy" id="66897"/>
    <lineage>
        <taxon>Bacteria</taxon>
        <taxon>Bacillati</taxon>
        <taxon>Actinomycetota</taxon>
        <taxon>Actinomycetes</taxon>
        <taxon>Kitasatosporales</taxon>
        <taxon>Streptomycetaceae</taxon>
        <taxon>Streptomyces</taxon>
        <taxon>Streptomyces althioticus group</taxon>
    </lineage>
</organism>
<dbReference type="EMBL" id="JJMG01000044">
    <property type="protein sequence ID" value="KEG43097.1"/>
    <property type="molecule type" value="Genomic_DNA"/>
</dbReference>
<proteinExistence type="predicted"/>
<comment type="caution">
    <text evidence="2">The sequence shown here is derived from an EMBL/GenBank/DDBJ whole genome shotgun (WGS) entry which is preliminary data.</text>
</comment>
<keyword evidence="3" id="KW-1185">Reference proteome</keyword>
<gene>
    <name evidence="2" type="ORF">DJ64_28065</name>
</gene>
<feature type="signal peptide" evidence="1">
    <location>
        <begin position="1"/>
        <end position="20"/>
    </location>
</feature>
<feature type="chain" id="PRO_5045478100" description="Nickel transporter" evidence="1">
    <location>
        <begin position="21"/>
        <end position="93"/>
    </location>
</feature>
<keyword evidence="1" id="KW-0732">Signal</keyword>
<reference evidence="2 3" key="1">
    <citation type="submission" date="2014-04" db="EMBL/GenBank/DDBJ databases">
        <title>Draft genome sequence of the novel Streptomyces griseorubens JSD-1 playing a role in carbon and nitrogen cycle.</title>
        <authorList>
            <consortium name="Shanghai Jiao Tong University"/>
            <person name="Feng H."/>
            <person name="Sun Y."/>
            <person name="Zhi Y."/>
            <person name="Mao L."/>
            <person name="Luo Y."/>
            <person name="Wei X."/>
            <person name="Zhou P."/>
        </authorList>
    </citation>
    <scope>NUCLEOTIDE SEQUENCE [LARGE SCALE GENOMIC DNA]</scope>
    <source>
        <strain evidence="2 3">JSD-1</strain>
    </source>
</reference>
<feature type="non-terminal residue" evidence="2">
    <location>
        <position position="93"/>
    </location>
</feature>
<evidence type="ECO:0000313" key="3">
    <source>
        <dbReference type="Proteomes" id="UP000027632"/>
    </source>
</evidence>
<evidence type="ECO:0000313" key="2">
    <source>
        <dbReference type="EMBL" id="KEG43097.1"/>
    </source>
</evidence>
<name>A0ABR4T6N8_9ACTN</name>
<evidence type="ECO:0000256" key="1">
    <source>
        <dbReference type="SAM" id="SignalP"/>
    </source>
</evidence>